<evidence type="ECO:0000313" key="2">
    <source>
        <dbReference type="EMBL" id="CAK9150189.1"/>
    </source>
</evidence>
<dbReference type="PANTHER" id="PTHR37182:SF2">
    <property type="entry name" value="F24J8.11 PROTEIN"/>
    <property type="match status" value="1"/>
</dbReference>
<name>A0ABC8S4T8_9AQUA</name>
<protein>
    <submittedName>
        <fullName evidence="2">Uncharacterized protein</fullName>
    </submittedName>
</protein>
<dbReference type="AlphaFoldDB" id="A0ABC8S4T8"/>
<organism evidence="2 3">
    <name type="scientific">Ilex paraguariensis</name>
    <name type="common">yerba mate</name>
    <dbReference type="NCBI Taxonomy" id="185542"/>
    <lineage>
        <taxon>Eukaryota</taxon>
        <taxon>Viridiplantae</taxon>
        <taxon>Streptophyta</taxon>
        <taxon>Embryophyta</taxon>
        <taxon>Tracheophyta</taxon>
        <taxon>Spermatophyta</taxon>
        <taxon>Magnoliopsida</taxon>
        <taxon>eudicotyledons</taxon>
        <taxon>Gunneridae</taxon>
        <taxon>Pentapetalae</taxon>
        <taxon>asterids</taxon>
        <taxon>campanulids</taxon>
        <taxon>Aquifoliales</taxon>
        <taxon>Aquifoliaceae</taxon>
        <taxon>Ilex</taxon>
    </lineage>
</organism>
<dbReference type="Proteomes" id="UP001642360">
    <property type="component" value="Unassembled WGS sequence"/>
</dbReference>
<dbReference type="EMBL" id="CAUOFW020001993">
    <property type="protein sequence ID" value="CAK9150189.1"/>
    <property type="molecule type" value="Genomic_DNA"/>
</dbReference>
<feature type="region of interest" description="Disordered" evidence="1">
    <location>
        <begin position="67"/>
        <end position="126"/>
    </location>
</feature>
<evidence type="ECO:0000256" key="1">
    <source>
        <dbReference type="SAM" id="MobiDB-lite"/>
    </source>
</evidence>
<sequence>MVHSLTPASAPAVPILTTPRNTHIPSFGLQRVWACHQGSYQAFEQKIVHRRTVTLSLAGALLGLNFSDRSAGAARRPPPPPPEEKKDPNVGGVTAKVLASKKRKEAMKESMAKLRERGKPIKEPSD</sequence>
<dbReference type="PANTHER" id="PTHR37182">
    <property type="entry name" value="F24J8.11 PROTEIN"/>
    <property type="match status" value="1"/>
</dbReference>
<feature type="compositionally biased region" description="Basic and acidic residues" evidence="1">
    <location>
        <begin position="106"/>
        <end position="126"/>
    </location>
</feature>
<comment type="caution">
    <text evidence="2">The sequence shown here is derived from an EMBL/GenBank/DDBJ whole genome shotgun (WGS) entry which is preliminary data.</text>
</comment>
<proteinExistence type="predicted"/>
<gene>
    <name evidence="2" type="ORF">ILEXP_LOCUS18311</name>
</gene>
<reference evidence="2 3" key="1">
    <citation type="submission" date="2024-02" db="EMBL/GenBank/DDBJ databases">
        <authorList>
            <person name="Vignale AGUSTIN F."/>
            <person name="Sosa J E."/>
            <person name="Modenutti C."/>
        </authorList>
    </citation>
    <scope>NUCLEOTIDE SEQUENCE [LARGE SCALE GENOMIC DNA]</scope>
</reference>
<keyword evidence="3" id="KW-1185">Reference proteome</keyword>
<accession>A0ABC8S4T8</accession>
<evidence type="ECO:0000313" key="3">
    <source>
        <dbReference type="Proteomes" id="UP001642360"/>
    </source>
</evidence>